<gene>
    <name evidence="5" type="ORF">CCMP2556_LOCUS34902</name>
</gene>
<organism evidence="5 6">
    <name type="scientific">Durusdinium trenchii</name>
    <dbReference type="NCBI Taxonomy" id="1381693"/>
    <lineage>
        <taxon>Eukaryota</taxon>
        <taxon>Sar</taxon>
        <taxon>Alveolata</taxon>
        <taxon>Dinophyceae</taxon>
        <taxon>Suessiales</taxon>
        <taxon>Symbiodiniaceae</taxon>
        <taxon>Durusdinium</taxon>
    </lineage>
</organism>
<feature type="region of interest" description="Disordered" evidence="3">
    <location>
        <begin position="783"/>
        <end position="803"/>
    </location>
</feature>
<dbReference type="InterPro" id="IPR036397">
    <property type="entry name" value="RNaseH_sf"/>
</dbReference>
<dbReference type="SUPFAM" id="SSF53098">
    <property type="entry name" value="Ribonuclease H-like"/>
    <property type="match status" value="1"/>
</dbReference>
<dbReference type="Pfam" id="PF00075">
    <property type="entry name" value="RNase_H"/>
    <property type="match status" value="1"/>
</dbReference>
<evidence type="ECO:0000259" key="4">
    <source>
        <dbReference type="PROSITE" id="PS50878"/>
    </source>
</evidence>
<comment type="caution">
    <text evidence="5">The sequence shown here is derived from an EMBL/GenBank/DDBJ whole genome shotgun (WGS) entry which is preliminary data.</text>
</comment>
<evidence type="ECO:0000313" key="6">
    <source>
        <dbReference type="Proteomes" id="UP001642484"/>
    </source>
</evidence>
<dbReference type="Pfam" id="PF00078">
    <property type="entry name" value="RVT_1"/>
    <property type="match status" value="1"/>
</dbReference>
<dbReference type="Gene3D" id="3.40.50.150">
    <property type="entry name" value="Vaccinia Virus protein VP39"/>
    <property type="match status" value="1"/>
</dbReference>
<dbReference type="InterPro" id="IPR001525">
    <property type="entry name" value="C5_MeTfrase"/>
</dbReference>
<evidence type="ECO:0000256" key="1">
    <source>
        <dbReference type="ARBA" id="ARBA00022603"/>
    </source>
</evidence>
<feature type="region of interest" description="Disordered" evidence="3">
    <location>
        <begin position="1207"/>
        <end position="1270"/>
    </location>
</feature>
<accession>A0ABP0P768</accession>
<evidence type="ECO:0000313" key="5">
    <source>
        <dbReference type="EMBL" id="CAK9070924.1"/>
    </source>
</evidence>
<dbReference type="EMBL" id="CAXAMN010022573">
    <property type="protein sequence ID" value="CAK9070924.1"/>
    <property type="molecule type" value="Genomic_DNA"/>
</dbReference>
<dbReference type="InterPro" id="IPR036691">
    <property type="entry name" value="Endo/exonu/phosph_ase_sf"/>
</dbReference>
<dbReference type="SUPFAM" id="SSF53335">
    <property type="entry name" value="S-adenosyl-L-methionine-dependent methyltransferases"/>
    <property type="match status" value="1"/>
</dbReference>
<feature type="compositionally biased region" description="Polar residues" evidence="3">
    <location>
        <begin position="1247"/>
        <end position="1267"/>
    </location>
</feature>
<keyword evidence="2" id="KW-0808">Transferase</keyword>
<dbReference type="InterPro" id="IPR000477">
    <property type="entry name" value="RT_dom"/>
</dbReference>
<feature type="domain" description="Reverse transcriptase" evidence="4">
    <location>
        <begin position="2017"/>
        <end position="2265"/>
    </location>
</feature>
<keyword evidence="6" id="KW-1185">Reference proteome</keyword>
<dbReference type="InterPro" id="IPR002156">
    <property type="entry name" value="RNaseH_domain"/>
</dbReference>
<dbReference type="InterPro" id="IPR029063">
    <property type="entry name" value="SAM-dependent_MTases_sf"/>
</dbReference>
<name>A0ABP0P768_9DINO</name>
<evidence type="ECO:0000256" key="2">
    <source>
        <dbReference type="ARBA" id="ARBA00022679"/>
    </source>
</evidence>
<protein>
    <recommendedName>
        <fullName evidence="4">Reverse transcriptase domain-containing protein</fullName>
    </recommendedName>
</protein>
<reference evidence="5 6" key="1">
    <citation type="submission" date="2024-02" db="EMBL/GenBank/DDBJ databases">
        <authorList>
            <person name="Chen Y."/>
            <person name="Shah S."/>
            <person name="Dougan E. K."/>
            <person name="Thang M."/>
            <person name="Chan C."/>
        </authorList>
    </citation>
    <scope>NUCLEOTIDE SEQUENCE [LARGE SCALE GENOMIC DNA]</scope>
</reference>
<evidence type="ECO:0000256" key="3">
    <source>
        <dbReference type="SAM" id="MobiDB-lite"/>
    </source>
</evidence>
<dbReference type="SUPFAM" id="SSF56219">
    <property type="entry name" value="DNase I-like"/>
    <property type="match status" value="1"/>
</dbReference>
<dbReference type="Proteomes" id="UP001642484">
    <property type="component" value="Unassembled WGS sequence"/>
</dbReference>
<proteinExistence type="predicted"/>
<sequence length="2664" mass="298804">MVEPVLNPLVWGTLLPEHEGSSVTLVVTMDEHGRWINLASKQRVVLDLTAHVGVVLSIHAWILTKVTKAGVAHCVAADRSSYFCLSSFSKSPRFHVELCSGLAGTSLGSVAAGFHPICGVDFKQLAVDAMTRNNHPSPILGDISDSATWLAIQNCTQGHLCGAVAGFPCQPFASIGSKLAFRDARAAVFLRVLDVTWILQSDWVLLECTPAAGKNADIIRLLDEYCKIRSFHWTSVVLKLEQAWPCRRKRWWALLIPIDVSLPQLVDLPFIQANQSIAGLLKVWPRWSDQDEHALALDDQEIHLFSKHGTDGNLLDLNHHAPTLLHSLGHQARSCSCGCRGPLSEALLASQGLHGVLVRAQDDQHRLRHLHPKEASWLVTIPGTFVHSAAVRDDLPLIGQVAAPLQSMWMLSFLRQVTDAPDFDQRGMVSEFLNFHNLSHAERWPIVGMYKKRSITVNVDQEPSFQVAIDTPCTVGQLRRACCAMGIDVQAFFAWEQDRLLANDALLRTASIHFHPPLVGCGKQFDLEKQGVPCCFQRQGLDDLTMLQQARRLMQKSGLADTQLWSPRHITSLLEMWPATASDDIKKYLIHEQNFGFLWIDGHWIVFHISVEADTTVARFFDGFQAELPADADILAARFARAAGTPNTIVKAEHCVSQTHGSHCGAVALLNLGVILNLWQQADEATAELWHQMLLSKQQRQGRGKDEAAITMLADILHSKGVPADQLQSRAQAAIRKLTLPVVEKALAAKDPWKALKEAGSLLSKPFQFVQYSELQAHIQSRAATKRGADGKVANQKKPKKIPPTLSLEVDDMELIPGSFVDPAGDDCPVLTIQELVSDAKGVAIVTQEMAKDLRSDSTNLSVDSLAVVTIGELPADTSDRVTAVQWPAVYKLTSEPILVSGSLVQLGDLTVERKKHESAPEVPQLDATVLRLSVHKDMCDWDWDELKQGPLKFLVARTPQLQYCDGTDCMKNCSKFHAAVDEAVNTVILDAWSWRWSTNEGKQVKIAIADMFGVYLRVPSSGLDSLLKISGWHGLFFEPRSNVSQGSHPAYKVVWLPKNTSLDEAHKKKRNIDVVLGLARMACKLGLRINVKDESMVLKQLYPDSKQVACKVTLTFEVGPLPFGMTREDIVLLLSAWKWLAKLIRPLRSTQVGKYWQVGSEQPPPAPILPTDQGEVTVTLRSQNSNETEQKKVVFASAKTQARMKGVQSNKALSSKAGEAEDSWVSGGDPWQNFKPTSHKSEEVVFTQNQQRPSQEARSRMSQMQQEIDDLKSQLEKTGTEDVHMTSSSLAQSSELQELRAQTKKHESWFAEQNNRMTSFETTLQAQGQQISQLNESMQYQSSATSALQHQTVEMQTSFKDQLTSSFDAQNARLEALLEKRRVSEVMQLPPGIWSFSETQLTEQGFRSFASQARHLAKEQGRQLRIHSGAAAPPRFLGSAAGAWTGVLTMSDFPQQLVHPQWKGAEFESGRLLMNTVHIGGLTLTGSTLYGPANSPTWKQPLSLLSELIDTVTEEIVLGRSGLRYVAGDFNCDRMQLPQFHEWYRRGWRELQQVAYDRWQQPFQPTCKASTQRDFFWASPELLQRLQQVEVWHDLFPDHSVVVGHFDLARSLEPLYYWPMPVTIPWVNCRIGEWHDAVAEVHHAHSWSGDTTSAFSAWSSKVETSLHGFFDKQLGSFPHGAGGRGVHNVPLKVTQMTPRSKPARPGEEGLSSSFVGLAVHRWYRQLRRLQALVQSLRAGSSTAGATVYRVQLWASITKAVGFKPNFHSWWMRRHIQLQTSPLLLPQFQPSLVEAEAIFQDFRMNFRSFEQWHIDKRSALLKLRRESSAKALFREMRPDPHEPLDTLLHKTTYDVDQIHAAANVVKLDPPLSAMQGTFWLDDEQIEVEQSKQVDFPAQQGWVTIHSDRLIVPGQTVEQHVVLDTPQKVQNELADLWAGRWNVMASLPDGAWNRIFAFARDYTATLPLRFERFTAEHIVSTLKKGSGLKTRGPDAWSRDDLLALPNEFRLDLANLFTAVESGADWPQQLCRGHVTCIAKVAQATEATQYRPITLFSLLYRIWGSCRARELLAQLEPFANFDTFGYIKHRSCVDLTYAIMVQVEIALLQGLSCNGVMVDIIRCFNHLPRKPIFLLGRKMGLPMPILVAWDNFLRNTRRSFRVQGMIGREVPSDSGFPEGDSMSCLAMIVALFSFHRYFQVFEPTISAYSYVDNLELVSSEVMHLVRGHLTLQAWTEMMTLHLDQSKTLAWAAQAADRRLLQLAGFAITEGTKDLGASMCYGSRHRNRTLQQRILSTKVFFEKLRRSNVSIWHKLQILHVALFPRALFGADAAILGHHWITKLRTWTMRSLGFARPGASPLIRLAWICPVNTDPGFVECWNAWSSFQRQLHKSTFIRKAWVTFVEYAGSKGTYGPFAKIFALSSTLGWSLSHDLVLRISDGCQVPFLSLDRATLKHLVTEAWFQVIARSVRLRKDFSDLEGIDHAVPCCALAAWACVHEDSGQTLASGLLPGLRQHNNRAELFAVYVAVLWSKHFFCDVDIFTDSSYAVRGWDALLRTRHVSFDCTNSDLWELLWQAMLVHENTVRLYKTEAHLDQTLLTDANSAWQAALLCRALRVGDLSERQATASGSTFVSREVPLGGKWPSAGLWRFGEWLHKPNPVNANEIL</sequence>
<dbReference type="PROSITE" id="PS50878">
    <property type="entry name" value="RT_POL"/>
    <property type="match status" value="1"/>
</dbReference>
<keyword evidence="1" id="KW-0489">Methyltransferase</keyword>
<dbReference type="Gene3D" id="3.30.420.10">
    <property type="entry name" value="Ribonuclease H-like superfamily/Ribonuclease H"/>
    <property type="match status" value="1"/>
</dbReference>
<dbReference type="Gene3D" id="3.60.10.10">
    <property type="entry name" value="Endonuclease/exonuclease/phosphatase"/>
    <property type="match status" value="1"/>
</dbReference>
<dbReference type="InterPro" id="IPR012337">
    <property type="entry name" value="RNaseH-like_sf"/>
</dbReference>
<dbReference type="Pfam" id="PF00145">
    <property type="entry name" value="DNA_methylase"/>
    <property type="match status" value="1"/>
</dbReference>